<comment type="caution">
    <text evidence="7">The sequence shown here is derived from an EMBL/GenBank/DDBJ whole genome shotgun (WGS) entry which is preliminary data.</text>
</comment>
<evidence type="ECO:0000256" key="1">
    <source>
        <dbReference type="ARBA" id="ARBA00001946"/>
    </source>
</evidence>
<evidence type="ECO:0000256" key="3">
    <source>
        <dbReference type="ARBA" id="ARBA00034247"/>
    </source>
</evidence>
<dbReference type="GO" id="GO:0052621">
    <property type="term" value="F:diguanylate cyclase activity"/>
    <property type="evidence" value="ECO:0007669"/>
    <property type="project" value="UniProtKB-EC"/>
</dbReference>
<gene>
    <name evidence="7" type="ORF">WG68_11540</name>
</gene>
<dbReference type="InterPro" id="IPR011990">
    <property type="entry name" value="TPR-like_helical_dom_sf"/>
</dbReference>
<dbReference type="PANTHER" id="PTHR45138">
    <property type="entry name" value="REGULATORY COMPONENTS OF SENSORY TRANSDUCTION SYSTEM"/>
    <property type="match status" value="1"/>
</dbReference>
<keyword evidence="4" id="KW-0175">Coiled coil</keyword>
<feature type="domain" description="GGDEF" evidence="6">
    <location>
        <begin position="521"/>
        <end position="659"/>
    </location>
</feature>
<dbReference type="Proteomes" id="UP000034228">
    <property type="component" value="Unassembled WGS sequence"/>
</dbReference>
<reference evidence="7 8" key="1">
    <citation type="submission" date="2015-03" db="EMBL/GenBank/DDBJ databases">
        <title>Draft genome sequences of two protease-producing strains of Arsukibacterium isolated from two cold and alkaline environments.</title>
        <authorList>
            <person name="Lylloff J.E."/>
            <person name="Skov L.B."/>
            <person name="Jepsen M."/>
            <person name="Hallin P.F."/>
            <person name="Sorensen S.J."/>
            <person name="Stougaard P."/>
            <person name="Glaring M.A."/>
        </authorList>
    </citation>
    <scope>NUCLEOTIDE SEQUENCE [LARGE SCALE GENOMIC DNA]</scope>
    <source>
        <strain evidence="7 8">GCM72</strain>
    </source>
</reference>
<dbReference type="SMART" id="SM00028">
    <property type="entry name" value="TPR"/>
    <property type="match status" value="4"/>
</dbReference>
<dbReference type="InterPro" id="IPR050469">
    <property type="entry name" value="Diguanylate_Cyclase"/>
</dbReference>
<dbReference type="NCBIfam" id="TIGR00254">
    <property type="entry name" value="GGDEF"/>
    <property type="match status" value="1"/>
</dbReference>
<dbReference type="Pfam" id="PF00990">
    <property type="entry name" value="GGDEF"/>
    <property type="match status" value="1"/>
</dbReference>
<dbReference type="AlphaFoldDB" id="A0A0M2V4L5"/>
<dbReference type="PROSITE" id="PS50887">
    <property type="entry name" value="GGDEF"/>
    <property type="match status" value="1"/>
</dbReference>
<proteinExistence type="predicted"/>
<dbReference type="STRING" id="336831.WG68_11540"/>
<dbReference type="Gene3D" id="1.25.40.10">
    <property type="entry name" value="Tetratricopeptide repeat domain"/>
    <property type="match status" value="2"/>
</dbReference>
<accession>A0A0M2V4L5</accession>
<dbReference type="OrthoDB" id="9813903at2"/>
<dbReference type="SMART" id="SM00267">
    <property type="entry name" value="GGDEF"/>
    <property type="match status" value="1"/>
</dbReference>
<evidence type="ECO:0000313" key="7">
    <source>
        <dbReference type="EMBL" id="KKO45344.1"/>
    </source>
</evidence>
<keyword evidence="5" id="KW-1133">Transmembrane helix</keyword>
<dbReference type="InterPro" id="IPR019734">
    <property type="entry name" value="TPR_rpt"/>
</dbReference>
<feature type="coiled-coil region" evidence="4">
    <location>
        <begin position="390"/>
        <end position="489"/>
    </location>
</feature>
<dbReference type="EC" id="2.7.7.65" evidence="2"/>
<protein>
    <recommendedName>
        <fullName evidence="2">diguanylate cyclase</fullName>
        <ecNumber evidence="2">2.7.7.65</ecNumber>
    </recommendedName>
</protein>
<dbReference type="FunFam" id="3.30.70.270:FF:000001">
    <property type="entry name" value="Diguanylate cyclase domain protein"/>
    <property type="match status" value="1"/>
</dbReference>
<keyword evidence="5" id="KW-0472">Membrane</keyword>
<dbReference type="InterPro" id="IPR043128">
    <property type="entry name" value="Rev_trsase/Diguanyl_cyclase"/>
</dbReference>
<dbReference type="EMBL" id="LAHO01000010">
    <property type="protein sequence ID" value="KKO45344.1"/>
    <property type="molecule type" value="Genomic_DNA"/>
</dbReference>
<dbReference type="InterPro" id="IPR000160">
    <property type="entry name" value="GGDEF_dom"/>
</dbReference>
<organism evidence="7 8">
    <name type="scientific">Arsukibacterium ikkense</name>
    <dbReference type="NCBI Taxonomy" id="336831"/>
    <lineage>
        <taxon>Bacteria</taxon>
        <taxon>Pseudomonadati</taxon>
        <taxon>Pseudomonadota</taxon>
        <taxon>Gammaproteobacteria</taxon>
        <taxon>Chromatiales</taxon>
        <taxon>Chromatiaceae</taxon>
        <taxon>Arsukibacterium</taxon>
    </lineage>
</organism>
<evidence type="ECO:0000259" key="6">
    <source>
        <dbReference type="PROSITE" id="PS50887"/>
    </source>
</evidence>
<dbReference type="CDD" id="cd01949">
    <property type="entry name" value="GGDEF"/>
    <property type="match status" value="1"/>
</dbReference>
<dbReference type="InterPro" id="IPR029787">
    <property type="entry name" value="Nucleotide_cyclase"/>
</dbReference>
<dbReference type="SUPFAM" id="SSF48452">
    <property type="entry name" value="TPR-like"/>
    <property type="match status" value="1"/>
</dbReference>
<feature type="transmembrane region" description="Helical" evidence="5">
    <location>
        <begin position="447"/>
        <end position="466"/>
    </location>
</feature>
<comment type="cofactor">
    <cofactor evidence="1">
        <name>Mg(2+)</name>
        <dbReference type="ChEBI" id="CHEBI:18420"/>
    </cofactor>
</comment>
<dbReference type="Gene3D" id="3.30.70.270">
    <property type="match status" value="1"/>
</dbReference>
<name>A0A0M2V4L5_9GAMM</name>
<comment type="catalytic activity">
    <reaction evidence="3">
        <text>2 GTP = 3',3'-c-di-GMP + 2 diphosphate</text>
        <dbReference type="Rhea" id="RHEA:24898"/>
        <dbReference type="ChEBI" id="CHEBI:33019"/>
        <dbReference type="ChEBI" id="CHEBI:37565"/>
        <dbReference type="ChEBI" id="CHEBI:58805"/>
        <dbReference type="EC" id="2.7.7.65"/>
    </reaction>
</comment>
<dbReference type="RefSeq" id="WP_046557839.1">
    <property type="nucleotide sequence ID" value="NZ_LAHO01000010.1"/>
</dbReference>
<evidence type="ECO:0000256" key="2">
    <source>
        <dbReference type="ARBA" id="ARBA00012528"/>
    </source>
</evidence>
<keyword evidence="8" id="KW-1185">Reference proteome</keyword>
<sequence>MFLYSALCGFSLTRLSCLLLVVLSLTLCPAIAQSSLDPELEQQLDKYLVLARDDVEAADEFLDVLFNSHYKDETDSDNIASQVRLLSYQASALLYQQQQAQADALLKKLLLIAQRSNDPDVLSEIYATEIEFTFYQREISAAVIKADRLEMFLEQASLPRVRYYAHNLLGRLFRADGQYESALQHFTSALDAVIATDDQFTLRRRSILNYLIAQVYADLKQWPEAKVLTEELIADAIKYQFTRFLPDLYLMLGFIVAEQKDLSAAITINQLGLAAAKEHDRPNVELTFQNNLGSIYIQQENYNAAKQVLETAATRAGELSDEYNGQIIAFNLGYIDVMTGEHNSGLANMLIALDYFKNNETKAQYEPMLEWLARAYEKAGLYQLQAQTLLQQLELRAEILTSEREKSVNELQNRYDTKAKSQLITILEQENNLKAQLLDNQKLQQQLTALFALVLIFAAVLLYQLYRKVRQSNRKLREANKQLEFQSLRDPLTGLFNRRALQEQMQRRAKYGRRQSDATPHANGFLLLDIDYFKKINDNHGHAAGDEVLKQLSDRLTQVCREQDLVIRWGGEEFLLYLDNIIPEQVAGFCQRILEVIASEPIVCDGNTIAVSTSGGFIHLPFAGIDESELNWERALQIADMALYLSKVNGRNQIYAITGLRCDYATANEALTTDLQGAIRQNMVDYITIKGPQLT</sequence>
<dbReference type="SUPFAM" id="SSF55073">
    <property type="entry name" value="Nucleotide cyclase"/>
    <property type="match status" value="1"/>
</dbReference>
<evidence type="ECO:0000313" key="8">
    <source>
        <dbReference type="Proteomes" id="UP000034228"/>
    </source>
</evidence>
<evidence type="ECO:0000256" key="5">
    <source>
        <dbReference type="SAM" id="Phobius"/>
    </source>
</evidence>
<dbReference type="PANTHER" id="PTHR45138:SF9">
    <property type="entry name" value="DIGUANYLATE CYCLASE DGCM-RELATED"/>
    <property type="match status" value="1"/>
</dbReference>
<keyword evidence="5" id="KW-0812">Transmembrane</keyword>
<evidence type="ECO:0000256" key="4">
    <source>
        <dbReference type="SAM" id="Coils"/>
    </source>
</evidence>